<evidence type="ECO:0000313" key="2">
    <source>
        <dbReference type="EMBL" id="MFD1634642.1"/>
    </source>
</evidence>
<dbReference type="EMBL" id="JBHUDL010000010">
    <property type="protein sequence ID" value="MFD1634642.1"/>
    <property type="molecule type" value="Genomic_DNA"/>
</dbReference>
<accession>A0ABD6CZK8</accession>
<evidence type="ECO:0000313" key="3">
    <source>
        <dbReference type="Proteomes" id="UP001597075"/>
    </source>
</evidence>
<sequence length="137" mass="16810">MTEDGPWYVINKRELRLDDFEYREPQLVMDIGNYDPWFDYYYEGVEEICIYPFHTIHRNWREVESLREDIYELARTHLAEEIEEYVERLEELTEVRDELRGQIDAFDELIEEVGETIIPELRELLQPDIYDRLVDDE</sequence>
<feature type="coiled-coil region" evidence="1">
    <location>
        <begin position="75"/>
        <end position="109"/>
    </location>
</feature>
<name>A0ABD6CZK8_9EURY</name>
<dbReference type="RefSeq" id="WP_379823981.1">
    <property type="nucleotide sequence ID" value="NZ_JBHUDL010000010.1"/>
</dbReference>
<comment type="caution">
    <text evidence="2">The sequence shown here is derived from an EMBL/GenBank/DDBJ whole genome shotgun (WGS) entry which is preliminary data.</text>
</comment>
<protein>
    <submittedName>
        <fullName evidence="2">Uncharacterized protein</fullName>
    </submittedName>
</protein>
<keyword evidence="1" id="KW-0175">Coiled coil</keyword>
<dbReference type="Proteomes" id="UP001597075">
    <property type="component" value="Unassembled WGS sequence"/>
</dbReference>
<keyword evidence="3" id="KW-1185">Reference proteome</keyword>
<gene>
    <name evidence="2" type="ORF">ACFSBJ_13005</name>
</gene>
<dbReference type="AlphaFoldDB" id="A0ABD6CZK8"/>
<proteinExistence type="predicted"/>
<organism evidence="2 3">
    <name type="scientific">Haloplanus ruber</name>
    <dbReference type="NCBI Taxonomy" id="869892"/>
    <lineage>
        <taxon>Archaea</taxon>
        <taxon>Methanobacteriati</taxon>
        <taxon>Methanobacteriota</taxon>
        <taxon>Stenosarchaea group</taxon>
        <taxon>Halobacteria</taxon>
        <taxon>Halobacteriales</taxon>
        <taxon>Haloferacaceae</taxon>
        <taxon>Haloplanus</taxon>
    </lineage>
</organism>
<evidence type="ECO:0000256" key="1">
    <source>
        <dbReference type="SAM" id="Coils"/>
    </source>
</evidence>
<reference evidence="2 3" key="1">
    <citation type="journal article" date="2019" name="Int. J. Syst. Evol. Microbiol.">
        <title>The Global Catalogue of Microorganisms (GCM) 10K type strain sequencing project: providing services to taxonomists for standard genome sequencing and annotation.</title>
        <authorList>
            <consortium name="The Broad Institute Genomics Platform"/>
            <consortium name="The Broad Institute Genome Sequencing Center for Infectious Disease"/>
            <person name="Wu L."/>
            <person name="Ma J."/>
        </authorList>
    </citation>
    <scope>NUCLEOTIDE SEQUENCE [LARGE SCALE GENOMIC DNA]</scope>
    <source>
        <strain evidence="2 3">CGMCC 1.10594</strain>
    </source>
</reference>